<evidence type="ECO:0000256" key="2">
    <source>
        <dbReference type="HAMAP-Rule" id="MF_00444"/>
    </source>
</evidence>
<dbReference type="Pfam" id="PF00574">
    <property type="entry name" value="CLP_protease"/>
    <property type="match status" value="1"/>
</dbReference>
<dbReference type="Gene3D" id="3.90.226.10">
    <property type="entry name" value="2-enoyl-CoA Hydratase, Chain A, domain 1"/>
    <property type="match status" value="1"/>
</dbReference>
<comment type="similarity">
    <text evidence="1 2 3">Belongs to the peptidase S14 family.</text>
</comment>
<keyword evidence="4" id="KW-0472">Membrane</keyword>
<dbReference type="InterPro" id="IPR029045">
    <property type="entry name" value="ClpP/crotonase-like_dom_sf"/>
</dbReference>
<evidence type="ECO:0000313" key="5">
    <source>
        <dbReference type="EMBL" id="BAU62516.1"/>
    </source>
</evidence>
<dbReference type="GO" id="GO:0009368">
    <property type="term" value="C:endopeptidase Clp complex"/>
    <property type="evidence" value="ECO:0007669"/>
    <property type="project" value="TreeGrafter"/>
</dbReference>
<dbReference type="GO" id="GO:0051117">
    <property type="term" value="F:ATPase binding"/>
    <property type="evidence" value="ECO:0007669"/>
    <property type="project" value="TreeGrafter"/>
</dbReference>
<dbReference type="EC" id="3.4.21.92" evidence="2"/>
<dbReference type="HAMAP" id="MF_00444">
    <property type="entry name" value="ClpP"/>
    <property type="match status" value="1"/>
</dbReference>
<dbReference type="RefSeq" id="YP_009240382.1">
    <property type="nucleotide sequence ID" value="NC_029741.1"/>
</dbReference>
<comment type="caution">
    <text evidence="2">Lacks conserved residue(s) required for the propagation of feature annotation.</text>
</comment>
<name>A0A140JZI9_GYMST</name>
<feature type="active site" description="Nucleophile" evidence="2">
    <location>
        <position position="105"/>
    </location>
</feature>
<proteinExistence type="inferred from homology"/>
<dbReference type="GO" id="GO:0006515">
    <property type="term" value="P:protein quality control for misfolded or incompletely synthesized proteins"/>
    <property type="evidence" value="ECO:0007669"/>
    <property type="project" value="TreeGrafter"/>
</dbReference>
<dbReference type="GeneID" id="27110027"/>
<geneLocation type="plastid" evidence="5"/>
<keyword evidence="5" id="KW-0934">Plastid</keyword>
<dbReference type="SUPFAM" id="SSF52096">
    <property type="entry name" value="ClpP/crotonase"/>
    <property type="match status" value="1"/>
</dbReference>
<feature type="transmembrane region" description="Helical" evidence="4">
    <location>
        <begin position="91"/>
        <end position="112"/>
    </location>
</feature>
<gene>
    <name evidence="2 5" type="primary">clpP</name>
</gene>
<dbReference type="GO" id="GO:0004176">
    <property type="term" value="F:ATP-dependent peptidase activity"/>
    <property type="evidence" value="ECO:0007669"/>
    <property type="project" value="InterPro"/>
</dbReference>
<evidence type="ECO:0000256" key="3">
    <source>
        <dbReference type="RuleBase" id="RU003567"/>
    </source>
</evidence>
<comment type="subcellular location">
    <subcellularLocation>
        <location evidence="2">Cytoplasm</location>
    </subcellularLocation>
</comment>
<keyword evidence="2" id="KW-0963">Cytoplasm</keyword>
<feature type="transmembrane region" description="Helical" evidence="4">
    <location>
        <begin position="67"/>
        <end position="85"/>
    </location>
</feature>
<dbReference type="GO" id="GO:0005737">
    <property type="term" value="C:cytoplasm"/>
    <property type="evidence" value="ECO:0007669"/>
    <property type="project" value="UniProtKB-SubCell"/>
</dbReference>
<evidence type="ECO:0000256" key="4">
    <source>
        <dbReference type="SAM" id="Phobius"/>
    </source>
</evidence>
<keyword evidence="2" id="KW-0720">Serine protease</keyword>
<dbReference type="PANTHER" id="PTHR10381">
    <property type="entry name" value="ATP-DEPENDENT CLP PROTEASE PROTEOLYTIC SUBUNIT"/>
    <property type="match status" value="1"/>
</dbReference>
<organism evidence="5">
    <name type="scientific">Gymnochlora stellata</name>
    <dbReference type="NCBI Taxonomy" id="67809"/>
    <lineage>
        <taxon>Eukaryota</taxon>
        <taxon>Sar</taxon>
        <taxon>Rhizaria</taxon>
        <taxon>Cercozoa</taxon>
        <taxon>Chlorarachniophyceae</taxon>
        <taxon>Gymnochlora</taxon>
    </lineage>
</organism>
<sequence>MKKCFLPIGVPEVPLDTDPQQSKWIDIYTFLYNERILFLFQILDDNFINQLLASLLFFNYDNSKKAIYFYINSLGGSLISGLALYDMINYINSEIVTLCIGITSSISSLILATGTKSKRLILPHSRILLQQPETRYYGQVSDVLIETEEILRLRQLLCRLYIQKTSQTMSKIAKDMDYDCFLSSREAKKYGIVDHILNC</sequence>
<dbReference type="EMBL" id="AP014947">
    <property type="protein sequence ID" value="BAU62516.1"/>
    <property type="molecule type" value="Genomic_DNA"/>
</dbReference>
<comment type="catalytic activity">
    <reaction evidence="2">
        <text>Hydrolysis of proteins to small peptides in the presence of ATP and magnesium. alpha-casein is the usual test substrate. In the absence of ATP, only oligopeptides shorter than five residues are hydrolyzed (such as succinyl-Leu-Tyr-|-NHMec, and Leu-Tyr-Leu-|-Tyr-Trp, in which cleavage of the -Tyr-|-Leu- and -Tyr-|-Trp bonds also occurs).</text>
        <dbReference type="EC" id="3.4.21.92"/>
    </reaction>
</comment>
<protein>
    <recommendedName>
        <fullName evidence="2 3">ATP-dependent Clp protease proteolytic subunit</fullName>
        <ecNumber evidence="2">3.4.21.92</ecNumber>
    </recommendedName>
    <alternativeName>
        <fullName evidence="2">Endopeptidase Clp</fullName>
    </alternativeName>
</protein>
<dbReference type="AlphaFoldDB" id="A0A140JZI9"/>
<dbReference type="GO" id="GO:0004252">
    <property type="term" value="F:serine-type endopeptidase activity"/>
    <property type="evidence" value="ECO:0007669"/>
    <property type="project" value="UniProtKB-UniRule"/>
</dbReference>
<keyword evidence="2" id="KW-0378">Hydrolase</keyword>
<keyword evidence="2 5" id="KW-0645">Protease</keyword>
<accession>A0A140JZI9</accession>
<comment type="function">
    <text evidence="2">Cleaves peptides in various proteins in a process that requires ATP hydrolysis. Has a chymotrypsin-like activity. Plays a major role in the degradation of misfolded proteins.</text>
</comment>
<keyword evidence="4" id="KW-0812">Transmembrane</keyword>
<dbReference type="InterPro" id="IPR023562">
    <property type="entry name" value="ClpP/TepA"/>
</dbReference>
<dbReference type="InterPro" id="IPR001907">
    <property type="entry name" value="ClpP"/>
</dbReference>
<evidence type="ECO:0000256" key="1">
    <source>
        <dbReference type="ARBA" id="ARBA00007039"/>
    </source>
</evidence>
<dbReference type="PRINTS" id="PR00127">
    <property type="entry name" value="CLPPROTEASEP"/>
</dbReference>
<reference evidence="5" key="1">
    <citation type="journal article" date="2016" name="J. Plant Res.">
        <title>Plastid genome sequences of Gymnochlora stellata, Lotharella vacuolata, and Partenskyella glossopodia reveal remarkable structural conservation among chlorarachniophyte species.</title>
        <authorList>
            <person name="Suzuki S."/>
            <person name="Hirakawa Y."/>
            <person name="Kofuji R."/>
            <person name="Sugita M."/>
            <person name="Ishida K."/>
        </authorList>
    </citation>
    <scope>NUCLEOTIDE SEQUENCE</scope>
    <source>
        <strain evidence="5">CCMP2053</strain>
    </source>
</reference>
<keyword evidence="4" id="KW-1133">Transmembrane helix</keyword>
<dbReference type="CDD" id="cd07017">
    <property type="entry name" value="S14_ClpP_2"/>
    <property type="match status" value="1"/>
</dbReference>
<dbReference type="PANTHER" id="PTHR10381:SF46">
    <property type="entry name" value="ATP-DEPENDENT CLP PROTEASE PROTEOLYTIC SUBUNIT-RELATED PROTEIN 2, CHLOROPLASTIC"/>
    <property type="match status" value="1"/>
</dbReference>